<protein>
    <submittedName>
        <fullName evidence="1">Uncharacterized protein</fullName>
    </submittedName>
</protein>
<organism evidence="1">
    <name type="scientific">Tanacetum cinerariifolium</name>
    <name type="common">Dalmatian daisy</name>
    <name type="synonym">Chrysanthemum cinerariifolium</name>
    <dbReference type="NCBI Taxonomy" id="118510"/>
    <lineage>
        <taxon>Eukaryota</taxon>
        <taxon>Viridiplantae</taxon>
        <taxon>Streptophyta</taxon>
        <taxon>Embryophyta</taxon>
        <taxon>Tracheophyta</taxon>
        <taxon>Spermatophyta</taxon>
        <taxon>Magnoliopsida</taxon>
        <taxon>eudicotyledons</taxon>
        <taxon>Gunneridae</taxon>
        <taxon>Pentapetalae</taxon>
        <taxon>asterids</taxon>
        <taxon>campanulids</taxon>
        <taxon>Asterales</taxon>
        <taxon>Asteraceae</taxon>
        <taxon>Asteroideae</taxon>
        <taxon>Anthemideae</taxon>
        <taxon>Anthemidinae</taxon>
        <taxon>Tanacetum</taxon>
    </lineage>
</organism>
<evidence type="ECO:0000313" key="1">
    <source>
        <dbReference type="EMBL" id="GFD39277.1"/>
    </source>
</evidence>
<name>A0A699VVL6_TANCI</name>
<dbReference type="EMBL" id="BKCJ011513853">
    <property type="protein sequence ID" value="GFD39277.1"/>
    <property type="molecule type" value="Genomic_DNA"/>
</dbReference>
<dbReference type="AlphaFoldDB" id="A0A699VVL6"/>
<reference evidence="1" key="1">
    <citation type="journal article" date="2019" name="Sci. Rep.">
        <title>Draft genome of Tanacetum cinerariifolium, the natural source of mosquito coil.</title>
        <authorList>
            <person name="Yamashiro T."/>
            <person name="Shiraishi A."/>
            <person name="Satake H."/>
            <person name="Nakayama K."/>
        </authorList>
    </citation>
    <scope>NUCLEOTIDE SEQUENCE</scope>
</reference>
<comment type="caution">
    <text evidence="1">The sequence shown here is derived from an EMBL/GenBank/DDBJ whole genome shotgun (WGS) entry which is preliminary data.</text>
</comment>
<gene>
    <name evidence="1" type="ORF">Tci_911246</name>
</gene>
<accession>A0A699VVL6</accession>
<feature type="non-terminal residue" evidence="1">
    <location>
        <position position="1"/>
    </location>
</feature>
<sequence length="106" mass="11761">VANAALTGQAQAAVEERVAQAHLQRLQLVGSKAVDVEVDFQILVNLRSKCSKLRRNNLAQAVLHRVALPGQRNAVKGILLRQRAEYQQAKYLAIQLLLVVAQQRDK</sequence>
<proteinExistence type="predicted"/>